<gene>
    <name evidence="2" type="ORF">ACFOX0_13455</name>
</gene>
<proteinExistence type="predicted"/>
<dbReference type="Gene3D" id="3.40.190.10">
    <property type="entry name" value="Periplasmic binding protein-like II"/>
    <property type="match status" value="2"/>
</dbReference>
<evidence type="ECO:0000256" key="1">
    <source>
        <dbReference type="SAM" id="MobiDB-lite"/>
    </source>
</evidence>
<keyword evidence="3" id="KW-1185">Reference proteome</keyword>
<name>A0ABV8KLE7_9ACTN</name>
<accession>A0ABV8KLE7</accession>
<protein>
    <submittedName>
        <fullName evidence="2">ABC transporter substrate-binding protein</fullName>
    </submittedName>
</protein>
<dbReference type="SUPFAM" id="SSF53850">
    <property type="entry name" value="Periplasmic binding protein-like II"/>
    <property type="match status" value="1"/>
</dbReference>
<reference evidence="3" key="1">
    <citation type="journal article" date="2019" name="Int. J. Syst. Evol. Microbiol.">
        <title>The Global Catalogue of Microorganisms (GCM) 10K type strain sequencing project: providing services to taxonomists for standard genome sequencing and annotation.</title>
        <authorList>
            <consortium name="The Broad Institute Genomics Platform"/>
            <consortium name="The Broad Institute Genome Sequencing Center for Infectious Disease"/>
            <person name="Wu L."/>
            <person name="Ma J."/>
        </authorList>
    </citation>
    <scope>NUCLEOTIDE SEQUENCE [LARGE SCALE GENOMIC DNA]</scope>
    <source>
        <strain evidence="3">2902at01</strain>
    </source>
</reference>
<dbReference type="EMBL" id="JBHSBN010000007">
    <property type="protein sequence ID" value="MFC4106928.1"/>
    <property type="molecule type" value="Genomic_DNA"/>
</dbReference>
<dbReference type="InterPro" id="IPR006059">
    <property type="entry name" value="SBP"/>
</dbReference>
<organism evidence="2 3">
    <name type="scientific">Micromonospora zhanjiangensis</name>
    <dbReference type="NCBI Taxonomy" id="1522057"/>
    <lineage>
        <taxon>Bacteria</taxon>
        <taxon>Bacillati</taxon>
        <taxon>Actinomycetota</taxon>
        <taxon>Actinomycetes</taxon>
        <taxon>Micromonosporales</taxon>
        <taxon>Micromonosporaceae</taxon>
        <taxon>Micromonospora</taxon>
    </lineage>
</organism>
<dbReference type="PANTHER" id="PTHR43649:SF12">
    <property type="entry name" value="DIACETYLCHITOBIOSE BINDING PROTEIN DASA"/>
    <property type="match status" value="1"/>
</dbReference>
<sequence>MPRGTTPTHRTGAASTGRRGRSPVRLPAALTVVALLLSGGLTGCQESFADPDTDTVQLSVFWWGDQQRADRTEQALRRYSARHPKVGFRVTWQGAGGYYDRLATEATGGNAPDLFQIDDDFLTEYAQRRITLDLTDQVKRRRVDLGGLPPGLARAGEVGGRTVAVAAGEATPALAYDKTVLDGLGVAEPRPGMSYQEFVAWAAEVTRRSGGQVAGASDPAAQQMALWLWLRAQGKEFYTDRQLGFGVPDLTRWFEIWRRARSDRATPSATVTQGANSGMVARQLIATGKAVTSFIRSDQLVELQSYTSDELGVVAYPGNPKAQWPQATMYWAGFRGTRYPDIVADVINFLVNDPEAGRILGTDRGFSPNTSVRAVVARTPVERGGRAAAAYESRMSTLFGPAPQAPPRGHARIRELLLRAAQDVQFGRATSAEAAATFVRRANAALAG</sequence>
<dbReference type="InterPro" id="IPR050490">
    <property type="entry name" value="Bact_solute-bd_prot1"/>
</dbReference>
<dbReference type="Proteomes" id="UP001595868">
    <property type="component" value="Unassembled WGS sequence"/>
</dbReference>
<feature type="compositionally biased region" description="Low complexity" evidence="1">
    <location>
        <begin position="10"/>
        <end position="22"/>
    </location>
</feature>
<dbReference type="PANTHER" id="PTHR43649">
    <property type="entry name" value="ARABINOSE-BINDING PROTEIN-RELATED"/>
    <property type="match status" value="1"/>
</dbReference>
<comment type="caution">
    <text evidence="2">The sequence shown here is derived from an EMBL/GenBank/DDBJ whole genome shotgun (WGS) entry which is preliminary data.</text>
</comment>
<dbReference type="RefSeq" id="WP_377545298.1">
    <property type="nucleotide sequence ID" value="NZ_JBHSBN010000007.1"/>
</dbReference>
<dbReference type="Pfam" id="PF13416">
    <property type="entry name" value="SBP_bac_8"/>
    <property type="match status" value="1"/>
</dbReference>
<evidence type="ECO:0000313" key="3">
    <source>
        <dbReference type="Proteomes" id="UP001595868"/>
    </source>
</evidence>
<evidence type="ECO:0000313" key="2">
    <source>
        <dbReference type="EMBL" id="MFC4106928.1"/>
    </source>
</evidence>
<feature type="region of interest" description="Disordered" evidence="1">
    <location>
        <begin position="1"/>
        <end position="22"/>
    </location>
</feature>